<feature type="region of interest" description="Disordered" evidence="1">
    <location>
        <begin position="40"/>
        <end position="121"/>
    </location>
</feature>
<feature type="compositionally biased region" description="Basic and acidic residues" evidence="1">
    <location>
        <begin position="48"/>
        <end position="80"/>
    </location>
</feature>
<feature type="region of interest" description="Disordered" evidence="1">
    <location>
        <begin position="475"/>
        <end position="504"/>
    </location>
</feature>
<evidence type="ECO:0000256" key="1">
    <source>
        <dbReference type="SAM" id="MobiDB-lite"/>
    </source>
</evidence>
<sequence length="504" mass="56066">MCGSSRVSMYKCHAACSIDSHRTLSMEAFKSGISHITNKVGITSNEASRGEQQLEARHHSKSESQSKPSHNEPLKNDVKVGESPQKMSTASTSQPPGIVGNAGVKDERRLSTIQRSERDKDKLRQEIDHLKQAGYQWQQCALRYKSQRDAERFEREACQKELSTASSREEALSKENEQLKSLLETRRRELQDAQHFLGTVDSFAESEVVQEVQGLSAEIFNLARSMSDAKTCPDHEQEAQRRAEGALMDVLGSPLLSLLKSTDVNADAVLLEIATQVVATAFFAEIVSTWTNDSGSDKIFTSVYESIRRSENQSVAGQWRALTRKFAQGEQLSGQQIEGYCGERFVDLLRHVATLSGVHSLDNDPRQLRTIQIIVAKAVNLRRLIGEAMISSDYEVVVPRSGTAFMPEEMEDAYKPRGKGRRTGMSVLCCTTMGLRRAEKVKGELQRKTLVKPEVGLQTLLEDLGLKIRQDERMSTSADCRGDGASRIPITEMDTHTSGRRGSN</sequence>
<feature type="compositionally biased region" description="Basic and acidic residues" evidence="1">
    <location>
        <begin position="104"/>
        <end position="121"/>
    </location>
</feature>
<accession>A0A165MGC7</accession>
<name>A0A165MGC7_9APHY</name>
<dbReference type="AlphaFoldDB" id="A0A165MGC7"/>
<gene>
    <name evidence="2" type="ORF">DAEQUDRAFT_759245</name>
</gene>
<protein>
    <submittedName>
        <fullName evidence="2">Uncharacterized protein</fullName>
    </submittedName>
</protein>
<organism evidence="2 3">
    <name type="scientific">Daedalea quercina L-15889</name>
    <dbReference type="NCBI Taxonomy" id="1314783"/>
    <lineage>
        <taxon>Eukaryota</taxon>
        <taxon>Fungi</taxon>
        <taxon>Dikarya</taxon>
        <taxon>Basidiomycota</taxon>
        <taxon>Agaricomycotina</taxon>
        <taxon>Agaricomycetes</taxon>
        <taxon>Polyporales</taxon>
        <taxon>Fomitopsis</taxon>
    </lineage>
</organism>
<dbReference type="Proteomes" id="UP000076727">
    <property type="component" value="Unassembled WGS sequence"/>
</dbReference>
<reference evidence="2 3" key="1">
    <citation type="journal article" date="2016" name="Mol. Biol. Evol.">
        <title>Comparative Genomics of Early-Diverging Mushroom-Forming Fungi Provides Insights into the Origins of Lignocellulose Decay Capabilities.</title>
        <authorList>
            <person name="Nagy L.G."/>
            <person name="Riley R."/>
            <person name="Tritt A."/>
            <person name="Adam C."/>
            <person name="Daum C."/>
            <person name="Floudas D."/>
            <person name="Sun H."/>
            <person name="Yadav J.S."/>
            <person name="Pangilinan J."/>
            <person name="Larsson K.H."/>
            <person name="Matsuura K."/>
            <person name="Barry K."/>
            <person name="Labutti K."/>
            <person name="Kuo R."/>
            <person name="Ohm R.A."/>
            <person name="Bhattacharya S.S."/>
            <person name="Shirouzu T."/>
            <person name="Yoshinaga Y."/>
            <person name="Martin F.M."/>
            <person name="Grigoriev I.V."/>
            <person name="Hibbett D.S."/>
        </authorList>
    </citation>
    <scope>NUCLEOTIDE SEQUENCE [LARGE SCALE GENOMIC DNA]</scope>
    <source>
        <strain evidence="2 3">L-15889</strain>
    </source>
</reference>
<dbReference type="EMBL" id="KV429102">
    <property type="protein sequence ID" value="KZT65647.1"/>
    <property type="molecule type" value="Genomic_DNA"/>
</dbReference>
<keyword evidence="3" id="KW-1185">Reference proteome</keyword>
<proteinExistence type="predicted"/>
<dbReference type="OrthoDB" id="3222645at2759"/>
<evidence type="ECO:0000313" key="2">
    <source>
        <dbReference type="EMBL" id="KZT65647.1"/>
    </source>
</evidence>
<evidence type="ECO:0000313" key="3">
    <source>
        <dbReference type="Proteomes" id="UP000076727"/>
    </source>
</evidence>
<feature type="compositionally biased region" description="Basic and acidic residues" evidence="1">
    <location>
        <begin position="475"/>
        <end position="484"/>
    </location>
</feature>
<feature type="compositionally biased region" description="Polar residues" evidence="1">
    <location>
        <begin position="85"/>
        <end position="95"/>
    </location>
</feature>
<dbReference type="STRING" id="1314783.A0A165MGC7"/>